<gene>
    <name evidence="3" type="ORF">LSCM4_02771</name>
</gene>
<dbReference type="Gene3D" id="2.130.10.10">
    <property type="entry name" value="YVTN repeat-like/Quinoprotein amine dehydrogenase"/>
    <property type="match status" value="1"/>
</dbReference>
<evidence type="ECO:0000313" key="4">
    <source>
        <dbReference type="Proteomes" id="UP000674143"/>
    </source>
</evidence>
<reference evidence="4" key="1">
    <citation type="journal article" date="2021" name="Microbiol. Resour. Announc.">
        <title>LGAAP: Leishmaniinae Genome Assembly and Annotation Pipeline.</title>
        <authorList>
            <person name="Almutairi H."/>
            <person name="Urbaniak M.D."/>
            <person name="Bates M.D."/>
            <person name="Jariyapan N."/>
            <person name="Kwakye-Nuako G."/>
            <person name="Thomaz-Soccol V."/>
            <person name="Al-Salem W.S."/>
            <person name="Dillon R.J."/>
            <person name="Bates P.A."/>
            <person name="Gatherer D."/>
        </authorList>
    </citation>
    <scope>NUCLEOTIDE SEQUENCE [LARGE SCALE GENOMIC DNA]</scope>
</reference>
<feature type="region of interest" description="Disordered" evidence="2">
    <location>
        <begin position="98"/>
        <end position="285"/>
    </location>
</feature>
<dbReference type="GO" id="GO:0044458">
    <property type="term" value="P:motile cilium assembly"/>
    <property type="evidence" value="ECO:0007669"/>
    <property type="project" value="TreeGrafter"/>
</dbReference>
<feature type="compositionally biased region" description="Low complexity" evidence="2">
    <location>
        <begin position="149"/>
        <end position="161"/>
    </location>
</feature>
<comment type="caution">
    <text evidence="3">The sequence shown here is derived from an EMBL/GenBank/DDBJ whole genome shotgun (WGS) entry which is preliminary data.</text>
</comment>
<dbReference type="GeneID" id="92358725"/>
<proteinExistence type="predicted"/>
<evidence type="ECO:0000313" key="3">
    <source>
        <dbReference type="EMBL" id="KAG5470077.1"/>
    </source>
</evidence>
<dbReference type="PROSITE" id="PS50294">
    <property type="entry name" value="WD_REPEATS_REGION"/>
    <property type="match status" value="1"/>
</dbReference>
<feature type="compositionally biased region" description="Basic and acidic residues" evidence="2">
    <location>
        <begin position="361"/>
        <end position="376"/>
    </location>
</feature>
<evidence type="ECO:0000256" key="2">
    <source>
        <dbReference type="SAM" id="MobiDB-lite"/>
    </source>
</evidence>
<feature type="repeat" description="WD" evidence="1">
    <location>
        <begin position="805"/>
        <end position="837"/>
    </location>
</feature>
<keyword evidence="1" id="KW-0853">WD repeat</keyword>
<feature type="compositionally biased region" description="Gly residues" evidence="2">
    <location>
        <begin position="275"/>
        <end position="285"/>
    </location>
</feature>
<dbReference type="InterPro" id="IPR001680">
    <property type="entry name" value="WD40_rpt"/>
</dbReference>
<dbReference type="PANTHER" id="PTHR44499:SF1">
    <property type="entry name" value="JOUBERIN"/>
    <property type="match status" value="1"/>
</dbReference>
<protein>
    <recommendedName>
        <fullName evidence="5">Guanine nucleotide-binding protein subunit beta-like protein</fullName>
    </recommendedName>
</protein>
<dbReference type="Pfam" id="PF00400">
    <property type="entry name" value="WD40"/>
    <property type="match status" value="1"/>
</dbReference>
<dbReference type="EMBL" id="JAFHLR010000032">
    <property type="protein sequence ID" value="KAG5470077.1"/>
    <property type="molecule type" value="Genomic_DNA"/>
</dbReference>
<name>A0A836KEW2_9TRYP</name>
<dbReference type="InterPro" id="IPR036322">
    <property type="entry name" value="WD40_repeat_dom_sf"/>
</dbReference>
<evidence type="ECO:0008006" key="5">
    <source>
        <dbReference type="Google" id="ProtNLM"/>
    </source>
</evidence>
<organism evidence="3 4">
    <name type="scientific">Leishmania orientalis</name>
    <dbReference type="NCBI Taxonomy" id="2249476"/>
    <lineage>
        <taxon>Eukaryota</taxon>
        <taxon>Discoba</taxon>
        <taxon>Euglenozoa</taxon>
        <taxon>Kinetoplastea</taxon>
        <taxon>Metakinetoplastina</taxon>
        <taxon>Trypanosomatida</taxon>
        <taxon>Trypanosomatidae</taxon>
        <taxon>Leishmaniinae</taxon>
        <taxon>Leishmania</taxon>
    </lineage>
</organism>
<dbReference type="SUPFAM" id="SSF50978">
    <property type="entry name" value="WD40 repeat-like"/>
    <property type="match status" value="1"/>
</dbReference>
<keyword evidence="4" id="KW-1185">Reference proteome</keyword>
<evidence type="ECO:0000256" key="1">
    <source>
        <dbReference type="PROSITE-ProRule" id="PRU00221"/>
    </source>
</evidence>
<feature type="region of interest" description="Disordered" evidence="2">
    <location>
        <begin position="356"/>
        <end position="389"/>
    </location>
</feature>
<dbReference type="InterPro" id="IPR015943">
    <property type="entry name" value="WD40/YVTN_repeat-like_dom_sf"/>
</dbReference>
<dbReference type="KEGG" id="loi:92358725"/>
<feature type="compositionally biased region" description="Polar residues" evidence="2">
    <location>
        <begin position="254"/>
        <end position="263"/>
    </location>
</feature>
<feature type="compositionally biased region" description="Basic and acidic residues" evidence="2">
    <location>
        <begin position="183"/>
        <end position="192"/>
    </location>
</feature>
<reference evidence="4" key="2">
    <citation type="journal article" date="2021" name="Sci. Data">
        <title>Chromosome-scale genome sequencing, assembly and annotation of six genomes from subfamily Leishmaniinae.</title>
        <authorList>
            <person name="Almutairi H."/>
            <person name="Urbaniak M.D."/>
            <person name="Bates M.D."/>
            <person name="Jariyapan N."/>
            <person name="Kwakye-Nuako G."/>
            <person name="Thomaz Soccol V."/>
            <person name="Al-Salem W.S."/>
            <person name="Dillon R.J."/>
            <person name="Bates P.A."/>
            <person name="Gatherer D."/>
        </authorList>
    </citation>
    <scope>NUCLEOTIDE SEQUENCE [LARGE SCALE GENOMIC DNA]</scope>
</reference>
<dbReference type="RefSeq" id="XP_067060343.1">
    <property type="nucleotide sequence ID" value="XM_067204791.1"/>
</dbReference>
<feature type="region of interest" description="Disordered" evidence="2">
    <location>
        <begin position="413"/>
        <end position="439"/>
    </location>
</feature>
<accession>A0A836KEW2</accession>
<dbReference type="Proteomes" id="UP000674143">
    <property type="component" value="Unassembled WGS sequence"/>
</dbReference>
<dbReference type="InterPro" id="IPR052803">
    <property type="entry name" value="Cilium-Associated_Jouberin"/>
</dbReference>
<dbReference type="PROSITE" id="PS50082">
    <property type="entry name" value="WD_REPEATS_2"/>
    <property type="match status" value="1"/>
</dbReference>
<dbReference type="GO" id="GO:0036064">
    <property type="term" value="C:ciliary basal body"/>
    <property type="evidence" value="ECO:0007669"/>
    <property type="project" value="TreeGrafter"/>
</dbReference>
<sequence length="1315" mass="140568">MPLVGKPPAPLLPPFPVAQRAPDFPTNAASFQEPLCPSLPTTVALAPPSLVEGMCSTGGAISAAPGNLPHAVTSLDSAPSVPATSVAVSLQLPPTESAAPTSLVDNPALATPAPPASLPVTYRRQRRPRREQRISESAALDLFSSRNASGSHTSPSSTTPSRADRVDGSSSDSESVFVGQTRRVGDPHTRENHRQRRGGAEAGAAALRAFSRKRRQRHSSHGAVRKGSGPTVLRLDEATGQSRPYLSASREKTLMSSRSTDALTPSREAKVRNGDGTGRHVGGGENATVTEAAGVGDAARIAVTGSITSPNVVDGAEAPLFFTSPAARMQAKYQSSTTGKGPKQEAASWLTRNALLGTAEEGGRRESDRSDDRIAADDDDIDGDASEEGRVRMVQFRATGAFKSEGQLTRLCHADRSGSHGGRGGHRADSTRSSQVAGGGAYEEQDAVVALTIRGMSPLHADVGVVHPFVRVWVVSCVSGRNLIQASGSVPCAITHPFDLRARKTRAPWWNAQVALQLSPERMRTEASDAMLLLEVLDFGSETIHGFPLYRQGLYPVCWGFLMLRECAGHSSLCAADDLHVQLYRYPSRTPWYLSWLSALLPKAWSTPAAAVEPQGLAVAFRHSGGGPSASIVDDVPSIFRVFANSNNRKIPYEGCIVLSLHRASSTNFVTDSTEMLAYEEYLLSMLAAGGGSSAVPRSSRSAPGAAHEESSLSVMIGEGGLRGAAVPASPWSTVLPTENYFRMDGERSLLPHEILRTTEVQGAVTCVSFAHSGSLLALGVCRHLQHVVELRNPLLPDVAAVACLIGHTGHIYCVVFQKEDTYLLSCSSDGTVRVWQPRLFGGVLTTEARAEPGSVQCVCTLPHGFPVYTAVFHQERIISGGFSDQLFVWDYEDAIEGETESMTATENTTLPLTATFTPAFDTTTRFADSLLSTGAVLGQLVHRVDVADAAVGRKCGSAMTLSLASNERSNRVWSVHAKGRVVCWRATRETANRGGGGGSGLWQMSVRHTAECDGAAEVQVNAAYAIVTCGSAPFVFVFDATTCEQLRVVNTRLPFAKPICLLPDGEAFVAGVSDPCRLLAWECFDGGLCTSASGYGKASPLFSVARMAWAESQQLAVFVSRSPCSEVEMVRYKQGPVTPAAGQSTVAFHYWHQKLQYQQSDAPAERTLITVAGTARRKSTVILTTDARGSDAFVMMFGGDVQPKRKAAFLAKRTHAMRQRAAERDTRNARLHPTLIASEPSALFETSAIASIPYEATEKGARMNAIVHFWRGLVSQHRHTEAHRDLAEGASSRADASRTLHATSRALQYTEDDA</sequence>
<dbReference type="PANTHER" id="PTHR44499">
    <property type="entry name" value="JOUBERIN"/>
    <property type="match status" value="1"/>
</dbReference>
<feature type="region of interest" description="Disordered" evidence="2">
    <location>
        <begin position="1282"/>
        <end position="1315"/>
    </location>
</feature>
<feature type="compositionally biased region" description="Acidic residues" evidence="2">
    <location>
        <begin position="377"/>
        <end position="386"/>
    </location>
</feature>
<dbReference type="SMART" id="SM00320">
    <property type="entry name" value="WD40"/>
    <property type="match status" value="2"/>
</dbReference>
<feature type="compositionally biased region" description="Basic residues" evidence="2">
    <location>
        <begin position="210"/>
        <end position="224"/>
    </location>
</feature>